<evidence type="ECO:0000259" key="6">
    <source>
        <dbReference type="PROSITE" id="PS51054"/>
    </source>
</evidence>
<evidence type="ECO:0000313" key="8">
    <source>
        <dbReference type="Proteomes" id="UP000725257"/>
    </source>
</evidence>
<dbReference type="Proteomes" id="UP000725257">
    <property type="component" value="Unassembled WGS sequence"/>
</dbReference>
<feature type="non-terminal residue" evidence="7">
    <location>
        <position position="163"/>
    </location>
</feature>
<dbReference type="InterPro" id="IPR050370">
    <property type="entry name" value="HES_HEY"/>
</dbReference>
<dbReference type="GO" id="GO:0046983">
    <property type="term" value="F:protein dimerization activity"/>
    <property type="evidence" value="ECO:0007669"/>
    <property type="project" value="InterPro"/>
</dbReference>
<dbReference type="PROSITE" id="PS51054">
    <property type="entry name" value="ORANGE"/>
    <property type="match status" value="1"/>
</dbReference>
<dbReference type="SUPFAM" id="SSF47459">
    <property type="entry name" value="HLH, helix-loop-helix DNA-binding domain"/>
    <property type="match status" value="1"/>
</dbReference>
<gene>
    <name evidence="7" type="primary">HES4</name>
    <name evidence="7" type="ORF">FQV14_0001401</name>
</gene>
<evidence type="ECO:0000256" key="4">
    <source>
        <dbReference type="ARBA" id="ARBA00023163"/>
    </source>
</evidence>
<keyword evidence="2" id="KW-0678">Repressor</keyword>
<name>A0A8J4JF85_EUDSL</name>
<evidence type="ECO:0000256" key="1">
    <source>
        <dbReference type="ARBA" id="ARBA00004123"/>
    </source>
</evidence>
<evidence type="ECO:0000256" key="2">
    <source>
        <dbReference type="ARBA" id="ARBA00022491"/>
    </source>
</evidence>
<dbReference type="GO" id="GO:0006355">
    <property type="term" value="P:regulation of DNA-templated transcription"/>
    <property type="evidence" value="ECO:0007669"/>
    <property type="project" value="InterPro"/>
</dbReference>
<feature type="non-terminal residue" evidence="7">
    <location>
        <position position="1"/>
    </location>
</feature>
<comment type="caution">
    <text evidence="7">The sequence shown here is derived from an EMBL/GenBank/DDBJ whole genome shotgun (WGS) entry which is preliminary data.</text>
</comment>
<feature type="domain" description="Orange" evidence="6">
    <location>
        <begin position="76"/>
        <end position="108"/>
    </location>
</feature>
<keyword evidence="4" id="KW-0804">Transcription</keyword>
<proteinExistence type="predicted"/>
<evidence type="ECO:0000256" key="3">
    <source>
        <dbReference type="ARBA" id="ARBA00023015"/>
    </source>
</evidence>
<protein>
    <submittedName>
        <fullName evidence="7">Transcription factor HES-4</fullName>
    </submittedName>
</protein>
<keyword evidence="8" id="KW-1185">Reference proteome</keyword>
<dbReference type="Pfam" id="PF00010">
    <property type="entry name" value="HLH"/>
    <property type="match status" value="1"/>
</dbReference>
<reference evidence="7 8" key="1">
    <citation type="journal article" date="2019" name="Gigascience">
        <title>High-coverage genomes to elucidate the evolution of penguins.</title>
        <authorList>
            <person name="Pan H."/>
            <person name="Cole T.L."/>
            <person name="Bi X."/>
            <person name="Fang M."/>
            <person name="Zhou C."/>
            <person name="Yang Z."/>
            <person name="Ksepka D.T."/>
            <person name="Hart T."/>
            <person name="Bouzat J.L."/>
            <person name="Argilla L.S."/>
            <person name="Bertelsen M.F."/>
            <person name="Boersma P.D."/>
            <person name="Bost C.A."/>
            <person name="Cherel Y."/>
            <person name="Dann P."/>
            <person name="Fiddaman S.R."/>
            <person name="Howard P."/>
            <person name="Labuschagne K."/>
            <person name="Mattern T."/>
            <person name="Miller G."/>
            <person name="Parker P."/>
            <person name="Phillips R.A."/>
            <person name="Quillfeldt P."/>
            <person name="Ryan P.G."/>
            <person name="Taylor H."/>
            <person name="Thompson D.R."/>
            <person name="Young M.J."/>
            <person name="Ellegaard M.R."/>
            <person name="Gilbert M.T.P."/>
            <person name="Sinding M.S."/>
            <person name="Pacheco G."/>
            <person name="Shepherd L.D."/>
            <person name="Tennyson A.J.D."/>
            <person name="Grosser S."/>
            <person name="Kay E."/>
            <person name="Nupen L.J."/>
            <person name="Ellenberg U."/>
            <person name="Houston D.M."/>
            <person name="Reeve A.H."/>
            <person name="Johnson K."/>
            <person name="Masello J.F."/>
            <person name="Stracke T."/>
            <person name="McKinlay B."/>
            <person name="Borboroglu P.G."/>
            <person name="Zhang D.X."/>
            <person name="Zhang G."/>
        </authorList>
    </citation>
    <scope>NUCLEOTIDE SEQUENCE [LARGE SCALE GENOMIC DNA]</scope>
    <source>
        <strain evidence="7">Ant 5</strain>
    </source>
</reference>
<accession>A0A8J4JF85</accession>
<dbReference type="InterPro" id="IPR036638">
    <property type="entry name" value="HLH_DNA-bd_sf"/>
</dbReference>
<dbReference type="PANTHER" id="PTHR10985">
    <property type="entry name" value="BASIC HELIX-LOOP-HELIX TRANSCRIPTION FACTOR, HES-RELATED"/>
    <property type="match status" value="1"/>
</dbReference>
<evidence type="ECO:0000256" key="5">
    <source>
        <dbReference type="ARBA" id="ARBA00023242"/>
    </source>
</evidence>
<dbReference type="AlphaFoldDB" id="A0A8J4JF85"/>
<comment type="subcellular location">
    <subcellularLocation>
        <location evidence="1">Nucleus</location>
    </subcellularLocation>
</comment>
<organism evidence="7 8">
    <name type="scientific">Eudyptes sclateri</name>
    <name type="common">Erect-crested penguin</name>
    <dbReference type="NCBI Taxonomy" id="92688"/>
    <lineage>
        <taxon>Eukaryota</taxon>
        <taxon>Metazoa</taxon>
        <taxon>Chordata</taxon>
        <taxon>Craniata</taxon>
        <taxon>Vertebrata</taxon>
        <taxon>Euteleostomi</taxon>
        <taxon>Archelosauria</taxon>
        <taxon>Archosauria</taxon>
        <taxon>Dinosauria</taxon>
        <taxon>Saurischia</taxon>
        <taxon>Theropoda</taxon>
        <taxon>Coelurosauria</taxon>
        <taxon>Aves</taxon>
        <taxon>Neognathae</taxon>
        <taxon>Neoaves</taxon>
        <taxon>Aequornithes</taxon>
        <taxon>Sphenisciformes</taxon>
        <taxon>Spheniscidae</taxon>
        <taxon>Eudyptes</taxon>
    </lineage>
</organism>
<dbReference type="Gene3D" id="4.10.280.10">
    <property type="entry name" value="Helix-loop-helix DNA-binding domain"/>
    <property type="match status" value="1"/>
</dbReference>
<dbReference type="GO" id="GO:0003677">
    <property type="term" value="F:DNA binding"/>
    <property type="evidence" value="ECO:0007669"/>
    <property type="project" value="InterPro"/>
</dbReference>
<dbReference type="EMBL" id="VULE01002230">
    <property type="protein sequence ID" value="KAF1520082.1"/>
    <property type="molecule type" value="Genomic_DNA"/>
</dbReference>
<dbReference type="InterPro" id="IPR003650">
    <property type="entry name" value="Orange_dom"/>
</dbReference>
<keyword evidence="5" id="KW-0539">Nucleus</keyword>
<evidence type="ECO:0000313" key="7">
    <source>
        <dbReference type="EMBL" id="KAF1520082.1"/>
    </source>
</evidence>
<keyword evidence="3" id="KW-0805">Transcription regulation</keyword>
<dbReference type="InterPro" id="IPR011598">
    <property type="entry name" value="bHLH_dom"/>
</dbReference>
<dbReference type="GO" id="GO:0005634">
    <property type="term" value="C:nucleus"/>
    <property type="evidence" value="ECO:0007669"/>
    <property type="project" value="UniProtKB-SubCell"/>
</dbReference>
<sequence length="163" mass="17684">PPGQLLKPLMEKRRRDRMNRSLDRLRLLLLAATRDEVRLYRDYRASIATIAPLSRFCRGYRGTIPSGTEELFLRRYRSGYRECLARAAHFLQAIPAEPPCPGLGPTAVCPPPLAAGPADTAGPPGRHGLPVPQVGPGCPGYHGYGPGYHNFGPTPGPSLGPTH</sequence>